<comment type="cofactor">
    <cofactor evidence="11">
        <name>Zn(2+)</name>
        <dbReference type="ChEBI" id="CHEBI:29105"/>
    </cofactor>
    <text evidence="11">Binds 1 zinc ion per subunit.</text>
</comment>
<comment type="subcellular location">
    <subcellularLocation>
        <location evidence="1">Cell membrane</location>
        <topology evidence="1">Multi-pass membrane protein</topology>
    </subcellularLocation>
</comment>
<evidence type="ECO:0000256" key="12">
    <source>
        <dbReference type="SAM" id="MobiDB-lite"/>
    </source>
</evidence>
<dbReference type="RefSeq" id="WP_203921033.1">
    <property type="nucleotide sequence ID" value="NZ_BONZ01000055.1"/>
</dbReference>
<dbReference type="InterPro" id="IPR050083">
    <property type="entry name" value="HtpX_protease"/>
</dbReference>
<comment type="caution">
    <text evidence="15">The sequence shown here is derived from an EMBL/GenBank/DDBJ whole genome shotgun (WGS) entry which is preliminary data.</text>
</comment>
<dbReference type="CDD" id="cd07328">
    <property type="entry name" value="M48_Ste24p_like"/>
    <property type="match status" value="1"/>
</dbReference>
<keyword evidence="10 13" id="KW-0472">Membrane</keyword>
<dbReference type="InterPro" id="IPR001915">
    <property type="entry name" value="Peptidase_M48"/>
</dbReference>
<comment type="similarity">
    <text evidence="11">Belongs to the peptidase M48 family.</text>
</comment>
<evidence type="ECO:0000256" key="2">
    <source>
        <dbReference type="ARBA" id="ARBA00022475"/>
    </source>
</evidence>
<keyword evidence="8 13" id="KW-1133">Transmembrane helix</keyword>
<keyword evidence="4 13" id="KW-0812">Transmembrane</keyword>
<proteinExistence type="inferred from homology"/>
<keyword evidence="9 11" id="KW-0482">Metalloprotease</keyword>
<name>A0A8J3QUV7_9ACTN</name>
<feature type="region of interest" description="Disordered" evidence="12">
    <location>
        <begin position="364"/>
        <end position="385"/>
    </location>
</feature>
<keyword evidence="6 11" id="KW-0378">Hydrolase</keyword>
<evidence type="ECO:0000256" key="10">
    <source>
        <dbReference type="ARBA" id="ARBA00023136"/>
    </source>
</evidence>
<evidence type="ECO:0000256" key="4">
    <source>
        <dbReference type="ARBA" id="ARBA00022692"/>
    </source>
</evidence>
<evidence type="ECO:0000256" key="9">
    <source>
        <dbReference type="ARBA" id="ARBA00023049"/>
    </source>
</evidence>
<feature type="transmembrane region" description="Helical" evidence="13">
    <location>
        <begin position="86"/>
        <end position="110"/>
    </location>
</feature>
<evidence type="ECO:0000256" key="7">
    <source>
        <dbReference type="ARBA" id="ARBA00022833"/>
    </source>
</evidence>
<evidence type="ECO:0000256" key="5">
    <source>
        <dbReference type="ARBA" id="ARBA00022723"/>
    </source>
</evidence>
<dbReference type="GO" id="GO:0006508">
    <property type="term" value="P:proteolysis"/>
    <property type="evidence" value="ECO:0007669"/>
    <property type="project" value="UniProtKB-KW"/>
</dbReference>
<keyword evidence="2" id="KW-1003">Cell membrane</keyword>
<reference evidence="15" key="1">
    <citation type="submission" date="2021-01" db="EMBL/GenBank/DDBJ databases">
        <title>Whole genome shotgun sequence of Rugosimonospora africana NBRC 104875.</title>
        <authorList>
            <person name="Komaki H."/>
            <person name="Tamura T."/>
        </authorList>
    </citation>
    <scope>NUCLEOTIDE SEQUENCE</scope>
    <source>
        <strain evidence="15">NBRC 104875</strain>
    </source>
</reference>
<dbReference type="Gene3D" id="3.30.2010.10">
    <property type="entry name" value="Metalloproteases ('zincins'), catalytic domain"/>
    <property type="match status" value="1"/>
</dbReference>
<evidence type="ECO:0000256" key="3">
    <source>
        <dbReference type="ARBA" id="ARBA00022670"/>
    </source>
</evidence>
<dbReference type="PANTHER" id="PTHR43221">
    <property type="entry name" value="PROTEASE HTPX"/>
    <property type="match status" value="1"/>
</dbReference>
<evidence type="ECO:0000259" key="14">
    <source>
        <dbReference type="Pfam" id="PF01435"/>
    </source>
</evidence>
<evidence type="ECO:0000256" key="6">
    <source>
        <dbReference type="ARBA" id="ARBA00022801"/>
    </source>
</evidence>
<evidence type="ECO:0000256" key="1">
    <source>
        <dbReference type="ARBA" id="ARBA00004651"/>
    </source>
</evidence>
<dbReference type="GO" id="GO:0004222">
    <property type="term" value="F:metalloendopeptidase activity"/>
    <property type="evidence" value="ECO:0007669"/>
    <property type="project" value="InterPro"/>
</dbReference>
<dbReference type="Proteomes" id="UP000642748">
    <property type="component" value="Unassembled WGS sequence"/>
</dbReference>
<accession>A0A8J3QUV7</accession>
<keyword evidence="16" id="KW-1185">Reference proteome</keyword>
<evidence type="ECO:0000256" key="13">
    <source>
        <dbReference type="SAM" id="Phobius"/>
    </source>
</evidence>
<dbReference type="Pfam" id="PF01435">
    <property type="entry name" value="Peptidase_M48"/>
    <property type="match status" value="1"/>
</dbReference>
<gene>
    <name evidence="15" type="ORF">Raf01_56510</name>
</gene>
<dbReference type="EMBL" id="BONZ01000055">
    <property type="protein sequence ID" value="GIH17479.1"/>
    <property type="molecule type" value="Genomic_DNA"/>
</dbReference>
<feature type="transmembrane region" description="Helical" evidence="13">
    <location>
        <begin position="116"/>
        <end position="133"/>
    </location>
</feature>
<dbReference type="PANTHER" id="PTHR43221:SF1">
    <property type="entry name" value="PROTEASE HTPX"/>
    <property type="match status" value="1"/>
</dbReference>
<evidence type="ECO:0000256" key="11">
    <source>
        <dbReference type="RuleBase" id="RU003983"/>
    </source>
</evidence>
<keyword evidence="7 11" id="KW-0862">Zinc</keyword>
<keyword evidence="5" id="KW-0479">Metal-binding</keyword>
<feature type="domain" description="Peptidase M48" evidence="14">
    <location>
        <begin position="157"/>
        <end position="385"/>
    </location>
</feature>
<sequence length="421" mass="45161">MSPGAEGDGGCPRCGRELTRVRRAASWCPGCEWGLDRYEPHRRKAEAGWPWLDRMLFRAAYRLTVAQYAALAGRSIDRRAASGARLCLLAAALLLFAVVVGLLGLGAYLIANRFPGWRIVPGVLLILLALALWPKLGRPDDRYGRIERGQAPTLFGLIDRVASAIGAPEPHVVCVDPWFNASARAAGLRRRRSLTIGVAMWAILPPQQRVALLAHELGHFVNGDARRGPLTHIPLTTLGALADLLRLPAVRGAGAAGRVAAAVGRATLGTLRRIVLCGHFVLVRVCLRDAQRAEYLSDELAARAAGSDAAAGLADTLVLRETLYPLVRRQARRGEPVTGWLGSANETRSGTAARLPGMRQLSIRDEVSMSATHPPTGLRARMIESRPPQAATVTLSAADCARIDDELAAAYGSARRHLAAG</sequence>
<dbReference type="GO" id="GO:0046872">
    <property type="term" value="F:metal ion binding"/>
    <property type="evidence" value="ECO:0007669"/>
    <property type="project" value="UniProtKB-KW"/>
</dbReference>
<protein>
    <recommendedName>
        <fullName evidence="14">Peptidase M48 domain-containing protein</fullName>
    </recommendedName>
</protein>
<dbReference type="GO" id="GO:0005886">
    <property type="term" value="C:plasma membrane"/>
    <property type="evidence" value="ECO:0007669"/>
    <property type="project" value="UniProtKB-SubCell"/>
</dbReference>
<keyword evidence="3 11" id="KW-0645">Protease</keyword>
<organism evidence="15 16">
    <name type="scientific">Rugosimonospora africana</name>
    <dbReference type="NCBI Taxonomy" id="556532"/>
    <lineage>
        <taxon>Bacteria</taxon>
        <taxon>Bacillati</taxon>
        <taxon>Actinomycetota</taxon>
        <taxon>Actinomycetes</taxon>
        <taxon>Micromonosporales</taxon>
        <taxon>Micromonosporaceae</taxon>
        <taxon>Rugosimonospora</taxon>
    </lineage>
</organism>
<dbReference type="AlphaFoldDB" id="A0A8J3QUV7"/>
<evidence type="ECO:0000313" key="15">
    <source>
        <dbReference type="EMBL" id="GIH17479.1"/>
    </source>
</evidence>
<evidence type="ECO:0000313" key="16">
    <source>
        <dbReference type="Proteomes" id="UP000642748"/>
    </source>
</evidence>
<evidence type="ECO:0000256" key="8">
    <source>
        <dbReference type="ARBA" id="ARBA00022989"/>
    </source>
</evidence>